<feature type="transmembrane region" description="Helical" evidence="1">
    <location>
        <begin position="122"/>
        <end position="143"/>
    </location>
</feature>
<gene>
    <name evidence="2" type="ORF">VHEMI04300</name>
</gene>
<evidence type="ECO:0000256" key="1">
    <source>
        <dbReference type="SAM" id="Phobius"/>
    </source>
</evidence>
<feature type="transmembrane region" description="Helical" evidence="1">
    <location>
        <begin position="502"/>
        <end position="521"/>
    </location>
</feature>
<dbReference type="Proteomes" id="UP000039046">
    <property type="component" value="Unassembled WGS sequence"/>
</dbReference>
<name>A0A0A1T0U9_9HYPO</name>
<evidence type="ECO:0000313" key="3">
    <source>
        <dbReference type="Proteomes" id="UP000039046"/>
    </source>
</evidence>
<keyword evidence="1" id="KW-0472">Membrane</keyword>
<dbReference type="EMBL" id="CDHN01000002">
    <property type="protein sequence ID" value="CEJ87095.1"/>
    <property type="molecule type" value="Genomic_DNA"/>
</dbReference>
<keyword evidence="1" id="KW-0812">Transmembrane</keyword>
<dbReference type="HOGENOM" id="CLU_471072_0_0_1"/>
<evidence type="ECO:0000313" key="2">
    <source>
        <dbReference type="EMBL" id="CEJ87095.1"/>
    </source>
</evidence>
<sequence length="579" mass="61039">MPATMRRGSGASAFLNSLAAALAVVLLAGAIKLKTQLVVVSQPNDGFTTLDINPSMWNVGVTIVGSVVGLLASVAFSAQDAYLTRMRLASTRGMSAIFLRPLTAMRGLQQVARGEINAERALLVLLMLGTALSSAVTVALFSVQDDVVSVTNTHPSFPLASLGIGSNFFQITPDGAVFPIVVPLLGSGRDINVIPFVESFVYRSAFIQGQAARLGHILKQPLNDEGFLPVQGLLGYTTYGDLWTAGVGINAASYATFPGFSSILPLPVNYTLSSLSGQVYGATVNVTCENRTSSYDISTSRPIISGVIVTASRFGEENGSFRNNITMYIDRTQQDLLPISFNLSTSASAQPMHVVLVTDTLGSNAQVFECTYQGREIVVNIDMPGPSMPLSVGTVAIQGPAISPSIMRTLVATPLQSIIGIQGGGSILAKAFVDAKYNDGGDNTTAHFGDVLATVLSQSGQAIISAVKQSVEIPNLDSNGLPKLSRVFLDVNLVVKRVGGGSYGWIAVYAAILMGSLLGLARTLVGGNAINFDAQDSVMLLSQAMKDSNIKPKAKVRFSQEVDQIQVVGQEQIPEPSKE</sequence>
<organism evidence="2 3">
    <name type="scientific">[Torrubiella] hemipterigena</name>
    <dbReference type="NCBI Taxonomy" id="1531966"/>
    <lineage>
        <taxon>Eukaryota</taxon>
        <taxon>Fungi</taxon>
        <taxon>Dikarya</taxon>
        <taxon>Ascomycota</taxon>
        <taxon>Pezizomycotina</taxon>
        <taxon>Sordariomycetes</taxon>
        <taxon>Hypocreomycetidae</taxon>
        <taxon>Hypocreales</taxon>
        <taxon>Clavicipitaceae</taxon>
        <taxon>Clavicipitaceae incertae sedis</taxon>
        <taxon>'Torrubiella' clade</taxon>
    </lineage>
</organism>
<dbReference type="AlphaFoldDB" id="A0A0A1T0U9"/>
<keyword evidence="1" id="KW-1133">Transmembrane helix</keyword>
<protein>
    <submittedName>
        <fullName evidence="2">Uncharacterized protein</fullName>
    </submittedName>
</protein>
<proteinExistence type="predicted"/>
<feature type="transmembrane region" description="Helical" evidence="1">
    <location>
        <begin position="56"/>
        <end position="78"/>
    </location>
</feature>
<accession>A0A0A1T0U9</accession>
<dbReference type="OrthoDB" id="5412569at2759"/>
<reference evidence="2 3" key="1">
    <citation type="journal article" date="2015" name="Genome Announc.">
        <title>Draft Genome Sequence and Gene Annotation of the Entomopathogenic Fungus Verticillium hemipterigenum.</title>
        <authorList>
            <person name="Horn F."/>
            <person name="Habel A."/>
            <person name="Scharf D.H."/>
            <person name="Dworschak J."/>
            <person name="Brakhage A.A."/>
            <person name="Guthke R."/>
            <person name="Hertweck C."/>
            <person name="Linde J."/>
        </authorList>
    </citation>
    <scope>NUCLEOTIDE SEQUENCE [LARGE SCALE GENOMIC DNA]</scope>
</reference>
<keyword evidence="3" id="KW-1185">Reference proteome</keyword>